<comment type="caution">
    <text evidence="15">The sequence shown here is derived from an EMBL/GenBank/DDBJ whole genome shotgun (WGS) entry which is preliminary data.</text>
</comment>
<dbReference type="GO" id="GO:0005886">
    <property type="term" value="C:plasma membrane"/>
    <property type="evidence" value="ECO:0007669"/>
    <property type="project" value="UniProtKB-SubCell"/>
</dbReference>
<dbReference type="InterPro" id="IPR053951">
    <property type="entry name" value="K_trans_N"/>
</dbReference>
<dbReference type="STRING" id="1691903.A9B99_03025"/>
<protein>
    <recommendedName>
        <fullName evidence="12">Low affinity potassium transport system protein Kup</fullName>
    </recommendedName>
    <alternativeName>
        <fullName evidence="12">Kup system potassium uptake protein</fullName>
    </alternativeName>
</protein>
<evidence type="ECO:0000313" key="15">
    <source>
        <dbReference type="EMBL" id="OAT78703.1"/>
    </source>
</evidence>
<feature type="transmembrane region" description="Helical" evidence="12">
    <location>
        <begin position="287"/>
        <end position="316"/>
    </location>
</feature>
<dbReference type="AlphaFoldDB" id="A0A1B7L8P1"/>
<feature type="transmembrane region" description="Helical" evidence="12">
    <location>
        <begin position="337"/>
        <end position="357"/>
    </location>
</feature>
<keyword evidence="10 12" id="KW-0406">Ion transport</keyword>
<dbReference type="PANTHER" id="PTHR30540:SF79">
    <property type="entry name" value="LOW AFFINITY POTASSIUM TRANSPORT SYSTEM PROTEIN KUP"/>
    <property type="match status" value="1"/>
</dbReference>
<name>A0A1B7L8P1_9ENTR</name>
<accession>A0A1B7L8P1</accession>
<feature type="transmembrane region" description="Helical" evidence="12">
    <location>
        <begin position="12"/>
        <end position="32"/>
    </location>
</feature>
<keyword evidence="16" id="KW-1185">Reference proteome</keyword>
<dbReference type="PANTHER" id="PTHR30540">
    <property type="entry name" value="OSMOTIC STRESS POTASSIUM TRANSPORTER"/>
    <property type="match status" value="1"/>
</dbReference>
<dbReference type="HAMAP" id="MF_01522">
    <property type="entry name" value="Kup"/>
    <property type="match status" value="1"/>
</dbReference>
<feature type="transmembrane region" description="Helical" evidence="12">
    <location>
        <begin position="52"/>
        <end position="73"/>
    </location>
</feature>
<keyword evidence="7 12" id="KW-0769">Symport</keyword>
<dbReference type="EMBL" id="LYRP01000001">
    <property type="protein sequence ID" value="OAT78703.1"/>
    <property type="molecule type" value="Genomic_DNA"/>
</dbReference>
<feature type="transmembrane region" description="Helical" evidence="12">
    <location>
        <begin position="168"/>
        <end position="189"/>
    </location>
</feature>
<comment type="subcellular location">
    <subcellularLocation>
        <location evidence="12">Cell membrane</location>
        <topology evidence="12">Multi-pass membrane protein</topology>
    </subcellularLocation>
    <subcellularLocation>
        <location evidence="1">Membrane</location>
        <topology evidence="1">Multi-pass membrane protein</topology>
    </subcellularLocation>
</comment>
<keyword evidence="6 12" id="KW-0812">Transmembrane</keyword>
<comment type="function">
    <text evidence="12">Responsible for the low-affinity transport of potassium into the cell. Likely operates as a K(+):H(+) symporter.</text>
</comment>
<comment type="similarity">
    <text evidence="2 12">Belongs to the HAK/KUP transporter (TC 2.A.72) family.</text>
</comment>
<organism evidence="15 16">
    <name type="scientific">Mangrovibacter phragmitis</name>
    <dbReference type="NCBI Taxonomy" id="1691903"/>
    <lineage>
        <taxon>Bacteria</taxon>
        <taxon>Pseudomonadati</taxon>
        <taxon>Pseudomonadota</taxon>
        <taxon>Gammaproteobacteria</taxon>
        <taxon>Enterobacterales</taxon>
        <taxon>Enterobacteriaceae</taxon>
        <taxon>Mangrovibacter</taxon>
    </lineage>
</organism>
<keyword evidence="4 12" id="KW-1003">Cell membrane</keyword>
<dbReference type="OrthoDB" id="9805577at2"/>
<feature type="transmembrane region" description="Helical" evidence="12">
    <location>
        <begin position="245"/>
        <end position="267"/>
    </location>
</feature>
<comment type="catalytic activity">
    <reaction evidence="12">
        <text>K(+)(in) + H(+)(in) = K(+)(out) + H(+)(out)</text>
        <dbReference type="Rhea" id="RHEA:28490"/>
        <dbReference type="ChEBI" id="CHEBI:15378"/>
        <dbReference type="ChEBI" id="CHEBI:29103"/>
    </reaction>
</comment>
<feature type="domain" description="K+ potassium transporter integral membrane" evidence="13">
    <location>
        <begin position="13"/>
        <end position="462"/>
    </location>
</feature>
<dbReference type="Pfam" id="PF22776">
    <property type="entry name" value="K_trans_C"/>
    <property type="match status" value="1"/>
</dbReference>
<dbReference type="RefSeq" id="WP_064594510.1">
    <property type="nucleotide sequence ID" value="NZ_CP134782.1"/>
</dbReference>
<keyword evidence="11 12" id="KW-0472">Membrane</keyword>
<evidence type="ECO:0000256" key="6">
    <source>
        <dbReference type="ARBA" id="ARBA00022692"/>
    </source>
</evidence>
<dbReference type="GO" id="GO:0015293">
    <property type="term" value="F:symporter activity"/>
    <property type="evidence" value="ECO:0007669"/>
    <property type="project" value="UniProtKB-UniRule"/>
</dbReference>
<feature type="transmembrane region" description="Helical" evidence="12">
    <location>
        <begin position="392"/>
        <end position="413"/>
    </location>
</feature>
<proteinExistence type="inferred from homology"/>
<evidence type="ECO:0000256" key="11">
    <source>
        <dbReference type="ARBA" id="ARBA00023136"/>
    </source>
</evidence>
<evidence type="ECO:0000256" key="7">
    <source>
        <dbReference type="ARBA" id="ARBA00022847"/>
    </source>
</evidence>
<dbReference type="NCBIfam" id="NF008015">
    <property type="entry name" value="PRK10745.1"/>
    <property type="match status" value="1"/>
</dbReference>
<evidence type="ECO:0000313" key="16">
    <source>
        <dbReference type="Proteomes" id="UP000078225"/>
    </source>
</evidence>
<evidence type="ECO:0000256" key="4">
    <source>
        <dbReference type="ARBA" id="ARBA00022475"/>
    </source>
</evidence>
<sequence>MPTAHKPSLPAAIMASAGIVFGDIGTSPLYTLKQCLSVLPNGAPTQAGVMGFLSLIFWALTLIVTIKYAGFVMRADHDGEGGILTLMSLAQKTITGAAGKVILLAGLTGGAFFYGDGIITPAISVLSAIEGVEIIAPSLATYIIPASICILAALFLVQRNGTEKVSKIFGPIMLVWFGSLAVLGVRGIQINPTVLHALNPIYAFEFFRLYSSLSLAAIGMVVLAVTGAEALYADMGHIGKNPIRLAWLLIAMPALVINYFGQGALVLHNPDAVQNPFYLLAPDWAQIPLLIISTFATIIAAQAVISGVYTLTYQAIRQGFLPPTRVVFTSSREVGQIYIPVVNWILFSAVTVVVVVFKSSSALSSAYGIVVTGTMVLTACLLVIIARHKWRWPGFVTSLMLITMLAVDIPLFLANLGKLFSGGWIPVVLGLSMLAIMLIWYTERARLIHRLGNDPQRLQNLVNSLEESPPKRVKGTAIFLVRKPYEIPQSLLHNLKHNRVLHERVVFLHINTANAPRVANQQRLVIQKLSSSFWLVTASYGWQETPAMPEILHLCGLEGLIMKLNDTSVFTAHDTLVMKKRAGLRKLRGGIFLFLQRNALRTHEQFMIPVDNVIELGGQKEF</sequence>
<feature type="transmembrane region" description="Helical" evidence="12">
    <location>
        <begin position="134"/>
        <end position="156"/>
    </location>
</feature>
<keyword evidence="9 12" id="KW-1133">Transmembrane helix</keyword>
<keyword evidence="8 12" id="KW-0630">Potassium</keyword>
<evidence type="ECO:0000256" key="9">
    <source>
        <dbReference type="ARBA" id="ARBA00022989"/>
    </source>
</evidence>
<keyword evidence="5 12" id="KW-0633">Potassium transport</keyword>
<dbReference type="InterPro" id="IPR003855">
    <property type="entry name" value="K+_transporter"/>
</dbReference>
<gene>
    <name evidence="15" type="primary">trkD</name>
    <name evidence="12" type="synonym">kup</name>
    <name evidence="15" type="ORF">A9B99_03025</name>
</gene>
<evidence type="ECO:0000256" key="10">
    <source>
        <dbReference type="ARBA" id="ARBA00023065"/>
    </source>
</evidence>
<dbReference type="Pfam" id="PF02705">
    <property type="entry name" value="K_trans"/>
    <property type="match status" value="1"/>
</dbReference>
<evidence type="ECO:0000256" key="12">
    <source>
        <dbReference type="HAMAP-Rule" id="MF_01522"/>
    </source>
</evidence>
<evidence type="ECO:0000256" key="1">
    <source>
        <dbReference type="ARBA" id="ARBA00004141"/>
    </source>
</evidence>
<evidence type="ECO:0000259" key="13">
    <source>
        <dbReference type="Pfam" id="PF02705"/>
    </source>
</evidence>
<dbReference type="InterPro" id="IPR053952">
    <property type="entry name" value="K_trans_C"/>
</dbReference>
<evidence type="ECO:0000256" key="8">
    <source>
        <dbReference type="ARBA" id="ARBA00022958"/>
    </source>
</evidence>
<feature type="transmembrane region" description="Helical" evidence="12">
    <location>
        <begin position="209"/>
        <end position="233"/>
    </location>
</feature>
<feature type="transmembrane region" description="Helical" evidence="12">
    <location>
        <begin position="419"/>
        <end position="441"/>
    </location>
</feature>
<dbReference type="GO" id="GO:0015079">
    <property type="term" value="F:potassium ion transmembrane transporter activity"/>
    <property type="evidence" value="ECO:0007669"/>
    <property type="project" value="UniProtKB-UniRule"/>
</dbReference>
<keyword evidence="3 12" id="KW-0813">Transport</keyword>
<feature type="domain" description="K+ potassium transporter C-terminal" evidence="14">
    <location>
        <begin position="474"/>
        <end position="621"/>
    </location>
</feature>
<evidence type="ECO:0000256" key="3">
    <source>
        <dbReference type="ARBA" id="ARBA00022448"/>
    </source>
</evidence>
<evidence type="ECO:0000256" key="5">
    <source>
        <dbReference type="ARBA" id="ARBA00022538"/>
    </source>
</evidence>
<evidence type="ECO:0000256" key="2">
    <source>
        <dbReference type="ARBA" id="ARBA00007019"/>
    </source>
</evidence>
<reference evidence="16" key="1">
    <citation type="submission" date="2016-05" db="EMBL/GenBank/DDBJ databases">
        <authorList>
            <person name="Behera P."/>
            <person name="Vaishampayan P."/>
            <person name="Singh N."/>
            <person name="Raina V."/>
            <person name="Suar M."/>
            <person name="Pattnaik A."/>
            <person name="Rastogi G."/>
        </authorList>
    </citation>
    <scope>NUCLEOTIDE SEQUENCE [LARGE SCALE GENOMIC DNA]</scope>
    <source>
        <strain evidence="16">MP23</strain>
    </source>
</reference>
<evidence type="ECO:0000259" key="14">
    <source>
        <dbReference type="Pfam" id="PF22776"/>
    </source>
</evidence>
<dbReference type="InterPro" id="IPR023051">
    <property type="entry name" value="Kup"/>
</dbReference>
<feature type="transmembrane region" description="Helical" evidence="12">
    <location>
        <begin position="94"/>
        <end position="114"/>
    </location>
</feature>
<feature type="transmembrane region" description="Helical" evidence="12">
    <location>
        <begin position="363"/>
        <end position="385"/>
    </location>
</feature>
<dbReference type="Proteomes" id="UP000078225">
    <property type="component" value="Unassembled WGS sequence"/>
</dbReference>